<protein>
    <submittedName>
        <fullName evidence="4">Outer membrane beta-barrel protein</fullName>
    </submittedName>
</protein>
<dbReference type="Gene3D" id="2.40.160.20">
    <property type="match status" value="1"/>
</dbReference>
<reference evidence="4" key="1">
    <citation type="submission" date="2023-03" db="EMBL/GenBank/DDBJ databases">
        <title>Andean soil-derived lignocellulolytic bacterial consortium as a source of novel taxa and putative plastic-active enzymes.</title>
        <authorList>
            <person name="Diaz-Garcia L."/>
            <person name="Chuvochina M."/>
            <person name="Feuerriegel G."/>
            <person name="Bunk B."/>
            <person name="Sproer C."/>
            <person name="Streit W.R."/>
            <person name="Rodriguez L.M."/>
            <person name="Overmann J."/>
            <person name="Jimenez D.J."/>
        </authorList>
    </citation>
    <scope>NUCLEOTIDE SEQUENCE</scope>
    <source>
        <strain evidence="4">MAG 7</strain>
    </source>
</reference>
<dbReference type="EMBL" id="CP119311">
    <property type="protein sequence ID" value="WEK37718.1"/>
    <property type="molecule type" value="Genomic_DNA"/>
</dbReference>
<dbReference type="Pfam" id="PF13505">
    <property type="entry name" value="OMP_b-brl"/>
    <property type="match status" value="1"/>
</dbReference>
<evidence type="ECO:0000313" key="5">
    <source>
        <dbReference type="Proteomes" id="UP001220610"/>
    </source>
</evidence>
<feature type="domain" description="Outer membrane protein beta-barrel" evidence="3">
    <location>
        <begin position="7"/>
        <end position="206"/>
    </location>
</feature>
<organism evidence="4 5">
    <name type="scientific">Candidatus Pseudobacter hemicellulosilyticus</name>
    <dbReference type="NCBI Taxonomy" id="3121375"/>
    <lineage>
        <taxon>Bacteria</taxon>
        <taxon>Pseudomonadati</taxon>
        <taxon>Bacteroidota</taxon>
        <taxon>Chitinophagia</taxon>
        <taxon>Chitinophagales</taxon>
        <taxon>Chitinophagaceae</taxon>
        <taxon>Pseudobacter</taxon>
    </lineage>
</organism>
<keyword evidence="1 2" id="KW-0732">Signal</keyword>
<dbReference type="AlphaFoldDB" id="A0AAJ5WW82"/>
<sequence>MKQVRLIALLLTGIAVAALAPGAVQAQQGTVKLNVNYNISSPLGDLKDFVSNTSYRGWTGSVLYSVTDKVSVGLGTGYQDFYQKYPRDNYKLSSGEDISAVVSNSLQTIPILATGQYSFSPESSIQPYVGLGIGGNLVLYRQFLGEFGSDGTKFSFAARPEAGVYIPFRKGGPAGITVNAAYNYMPFNSFGISGLNNWGGGIGVKFPLR</sequence>
<dbReference type="SUPFAM" id="SSF56925">
    <property type="entry name" value="OMPA-like"/>
    <property type="match status" value="1"/>
</dbReference>
<evidence type="ECO:0000259" key="3">
    <source>
        <dbReference type="Pfam" id="PF13505"/>
    </source>
</evidence>
<accession>A0AAJ5WW82</accession>
<gene>
    <name evidence="4" type="ORF">P0Y53_09410</name>
</gene>
<evidence type="ECO:0000256" key="2">
    <source>
        <dbReference type="SAM" id="SignalP"/>
    </source>
</evidence>
<dbReference type="InterPro" id="IPR027385">
    <property type="entry name" value="Beta-barrel_OMP"/>
</dbReference>
<dbReference type="InterPro" id="IPR011250">
    <property type="entry name" value="OMP/PagP_B-barrel"/>
</dbReference>
<evidence type="ECO:0000313" key="4">
    <source>
        <dbReference type="EMBL" id="WEK37718.1"/>
    </source>
</evidence>
<evidence type="ECO:0000256" key="1">
    <source>
        <dbReference type="ARBA" id="ARBA00022729"/>
    </source>
</evidence>
<proteinExistence type="predicted"/>
<feature type="chain" id="PRO_5042587886" evidence="2">
    <location>
        <begin position="27"/>
        <end position="209"/>
    </location>
</feature>
<name>A0AAJ5WW82_9BACT</name>
<dbReference type="Proteomes" id="UP001220610">
    <property type="component" value="Chromosome"/>
</dbReference>
<feature type="signal peptide" evidence="2">
    <location>
        <begin position="1"/>
        <end position="26"/>
    </location>
</feature>